<evidence type="ECO:0000313" key="4">
    <source>
        <dbReference type="Proteomes" id="UP001549320"/>
    </source>
</evidence>
<feature type="domain" description="IPTL-CTERM protein sorting" evidence="2">
    <location>
        <begin position="225"/>
        <end position="247"/>
    </location>
</feature>
<name>A0ABV2QGW8_9BURK</name>
<comment type="caution">
    <text evidence="3">The sequence shown here is derived from an EMBL/GenBank/DDBJ whole genome shotgun (WGS) entry which is preliminary data.</text>
</comment>
<sequence>MGIFSEFSKPYLLTALLLTGNAWSQLNVGVGSSIDFGDAVVEMGCTDLVVSGTANTTASQITGIDDVSISAGGAFNGGSAQLSLSGDFANAGSFSGGSGSVMIVDGCGKAQSRVSGQSSFNNLSITTATGKEAIFEAGKTTTVAGTLTLNGASGNLLKIRSSTPPNPALLAATPAQSIQYVDVADNRAVGAVIAPGLPGNFDSIASGKVYRWFRFDENGDPIKVPVPTLSQWGILALSALMMLLFLGRLPIRKTAAERGR</sequence>
<evidence type="ECO:0000256" key="1">
    <source>
        <dbReference type="SAM" id="Phobius"/>
    </source>
</evidence>
<dbReference type="NCBIfam" id="TIGR04174">
    <property type="entry name" value="IPTL_CTERM"/>
    <property type="match status" value="1"/>
</dbReference>
<accession>A0ABV2QGW8</accession>
<keyword evidence="1" id="KW-0812">Transmembrane</keyword>
<evidence type="ECO:0000313" key="3">
    <source>
        <dbReference type="EMBL" id="MET4580270.1"/>
    </source>
</evidence>
<organism evidence="3 4">
    <name type="scientific">Ottowia thiooxydans</name>
    <dbReference type="NCBI Taxonomy" id="219182"/>
    <lineage>
        <taxon>Bacteria</taxon>
        <taxon>Pseudomonadati</taxon>
        <taxon>Pseudomonadota</taxon>
        <taxon>Betaproteobacteria</taxon>
        <taxon>Burkholderiales</taxon>
        <taxon>Comamonadaceae</taxon>
        <taxon>Ottowia</taxon>
    </lineage>
</organism>
<gene>
    <name evidence="3" type="ORF">ABIE13_005410</name>
</gene>
<keyword evidence="1" id="KW-1133">Transmembrane helix</keyword>
<feature type="transmembrane region" description="Helical" evidence="1">
    <location>
        <begin position="232"/>
        <end position="251"/>
    </location>
</feature>
<dbReference type="EMBL" id="JBEPSH010000015">
    <property type="protein sequence ID" value="MET4580270.1"/>
    <property type="molecule type" value="Genomic_DNA"/>
</dbReference>
<proteinExistence type="predicted"/>
<dbReference type="InterPro" id="IPR026442">
    <property type="entry name" value="IPTL_CTERM"/>
</dbReference>
<dbReference type="Pfam" id="PF18203">
    <property type="entry name" value="IPTL-CTERM"/>
    <property type="match status" value="1"/>
</dbReference>
<evidence type="ECO:0000259" key="2">
    <source>
        <dbReference type="Pfam" id="PF18203"/>
    </source>
</evidence>
<protein>
    <recommendedName>
        <fullName evidence="2">IPTL-CTERM protein sorting domain-containing protein</fullName>
    </recommendedName>
</protein>
<reference evidence="3 4" key="1">
    <citation type="submission" date="2024-06" db="EMBL/GenBank/DDBJ databases">
        <title>Sorghum-associated microbial communities from plants grown in Nebraska, USA.</title>
        <authorList>
            <person name="Schachtman D."/>
        </authorList>
    </citation>
    <scope>NUCLEOTIDE SEQUENCE [LARGE SCALE GENOMIC DNA]</scope>
    <source>
        <strain evidence="3 4">2709</strain>
    </source>
</reference>
<dbReference type="Proteomes" id="UP001549320">
    <property type="component" value="Unassembled WGS sequence"/>
</dbReference>
<dbReference type="RefSeq" id="WP_354449064.1">
    <property type="nucleotide sequence ID" value="NZ_JBEPSH010000015.1"/>
</dbReference>
<keyword evidence="1" id="KW-0472">Membrane</keyword>
<keyword evidence="4" id="KW-1185">Reference proteome</keyword>